<gene>
    <name evidence="2" type="ORF">H103_05549</name>
</gene>
<proteinExistence type="predicted"/>
<organism evidence="2">
    <name type="scientific">Trichophyton rubrum CBS 288.86</name>
    <dbReference type="NCBI Taxonomy" id="1215330"/>
    <lineage>
        <taxon>Eukaryota</taxon>
        <taxon>Fungi</taxon>
        <taxon>Dikarya</taxon>
        <taxon>Ascomycota</taxon>
        <taxon>Pezizomycotina</taxon>
        <taxon>Eurotiomycetes</taxon>
        <taxon>Eurotiomycetidae</taxon>
        <taxon>Onygenales</taxon>
        <taxon>Arthrodermataceae</taxon>
        <taxon>Trichophyton</taxon>
    </lineage>
</organism>
<accession>A0A022VZ35</accession>
<name>A0A022VZ35_TRIRU</name>
<sequence>MPTFSGPSLVNFPRPSVIVYLARERRLFLLRSEVSQQGKKITTPFLGGMKVEEGPAMDHAAVANRSIVKSNNASQESEGGLFDRRSTQQDSARGFRSTKEGTLSHPRRIFTYARTRLAAESCKYKSTGVDQIWGVDGRITESWGSQRCLKSESRAAAYNDLDMDTSKRRR</sequence>
<dbReference type="EMBL" id="KK207873">
    <property type="protein sequence ID" value="EZF51179.1"/>
    <property type="molecule type" value="Genomic_DNA"/>
</dbReference>
<evidence type="ECO:0000313" key="2">
    <source>
        <dbReference type="EMBL" id="EZF51179.1"/>
    </source>
</evidence>
<feature type="region of interest" description="Disordered" evidence="1">
    <location>
        <begin position="70"/>
        <end position="102"/>
    </location>
</feature>
<dbReference type="HOGENOM" id="CLU_1860107_0_0_1"/>
<dbReference type="AlphaFoldDB" id="A0A022VZ35"/>
<evidence type="ECO:0000256" key="1">
    <source>
        <dbReference type="SAM" id="MobiDB-lite"/>
    </source>
</evidence>
<reference evidence="2" key="1">
    <citation type="submission" date="2014-02" db="EMBL/GenBank/DDBJ databases">
        <title>The Genome Sequence of Trichophyton rubrum (morphotype fischeri) CBS 288.86.</title>
        <authorList>
            <consortium name="The Broad Institute Genomics Platform"/>
            <person name="Cuomo C.A."/>
            <person name="White T.C."/>
            <person name="Graser Y."/>
            <person name="Martinez-Rossi N."/>
            <person name="Heitman J."/>
            <person name="Young S.K."/>
            <person name="Zeng Q."/>
            <person name="Gargeya S."/>
            <person name="Abouelleil A."/>
            <person name="Alvarado L."/>
            <person name="Chapman S.B."/>
            <person name="Gainer-Dewar J."/>
            <person name="Goldberg J."/>
            <person name="Griggs A."/>
            <person name="Gujja S."/>
            <person name="Hansen M."/>
            <person name="Howarth C."/>
            <person name="Imamovic A."/>
            <person name="Larimer J."/>
            <person name="Martinez D."/>
            <person name="Murphy C."/>
            <person name="Pearson M.D."/>
            <person name="Persinoti G."/>
            <person name="Poon T."/>
            <person name="Priest M."/>
            <person name="Roberts A.D."/>
            <person name="Saif S."/>
            <person name="Shea T.D."/>
            <person name="Sykes S.N."/>
            <person name="Wortman J."/>
            <person name="Nusbaum C."/>
            <person name="Birren B."/>
        </authorList>
    </citation>
    <scope>NUCLEOTIDE SEQUENCE [LARGE SCALE GENOMIC DNA]</scope>
    <source>
        <strain evidence="2">CBS 288.86</strain>
    </source>
</reference>
<dbReference type="Proteomes" id="UP000023758">
    <property type="component" value="Unassembled WGS sequence"/>
</dbReference>
<protein>
    <submittedName>
        <fullName evidence="2">Uncharacterized protein</fullName>
    </submittedName>
</protein>